<evidence type="ECO:0000256" key="6">
    <source>
        <dbReference type="ARBA" id="ARBA00022918"/>
    </source>
</evidence>
<feature type="region of interest" description="Disordered" evidence="7">
    <location>
        <begin position="1"/>
        <end position="21"/>
    </location>
</feature>
<proteinExistence type="predicted"/>
<dbReference type="SUPFAM" id="SSF50630">
    <property type="entry name" value="Acid proteases"/>
    <property type="match status" value="1"/>
</dbReference>
<evidence type="ECO:0000256" key="3">
    <source>
        <dbReference type="ARBA" id="ARBA00022722"/>
    </source>
</evidence>
<keyword evidence="3" id="KW-0540">Nuclease</keyword>
<dbReference type="CDD" id="cd09274">
    <property type="entry name" value="RNase_HI_RT_Ty3"/>
    <property type="match status" value="1"/>
</dbReference>
<comment type="caution">
    <text evidence="10">The sequence shown here is derived from an EMBL/GenBank/DDBJ whole genome shotgun (WGS) entry which is preliminary data.</text>
</comment>
<dbReference type="Proteomes" id="UP001231189">
    <property type="component" value="Unassembled WGS sequence"/>
</dbReference>
<evidence type="ECO:0000256" key="2">
    <source>
        <dbReference type="ARBA" id="ARBA00022695"/>
    </source>
</evidence>
<evidence type="ECO:0000259" key="8">
    <source>
        <dbReference type="Pfam" id="PF03732"/>
    </source>
</evidence>
<dbReference type="Gene3D" id="3.10.20.370">
    <property type="match status" value="1"/>
</dbReference>
<feature type="domain" description="Retrotransposon gag" evidence="8">
    <location>
        <begin position="428"/>
        <end position="518"/>
    </location>
</feature>
<evidence type="ECO:0000256" key="1">
    <source>
        <dbReference type="ARBA" id="ARBA00022679"/>
    </source>
</evidence>
<dbReference type="PANTHER" id="PTHR37984:SF5">
    <property type="entry name" value="PROTEIN NYNRIN-LIKE"/>
    <property type="match status" value="1"/>
</dbReference>
<dbReference type="CDD" id="cd00303">
    <property type="entry name" value="retropepsin_like"/>
    <property type="match status" value="1"/>
</dbReference>
<dbReference type="Pfam" id="PF17917">
    <property type="entry name" value="RT_RNaseH"/>
    <property type="match status" value="1"/>
</dbReference>
<dbReference type="SUPFAM" id="SSF56672">
    <property type="entry name" value="DNA/RNA polymerases"/>
    <property type="match status" value="1"/>
</dbReference>
<evidence type="ECO:0000256" key="4">
    <source>
        <dbReference type="ARBA" id="ARBA00022759"/>
    </source>
</evidence>
<keyword evidence="5" id="KW-0378">Hydrolase</keyword>
<keyword evidence="1" id="KW-0808">Transferase</keyword>
<dbReference type="GO" id="GO:0004519">
    <property type="term" value="F:endonuclease activity"/>
    <property type="evidence" value="ECO:0007669"/>
    <property type="project" value="UniProtKB-KW"/>
</dbReference>
<evidence type="ECO:0000313" key="11">
    <source>
        <dbReference type="Proteomes" id="UP001231189"/>
    </source>
</evidence>
<evidence type="ECO:0000313" key="10">
    <source>
        <dbReference type="EMBL" id="KAK1698506.1"/>
    </source>
</evidence>
<dbReference type="InterPro" id="IPR043502">
    <property type="entry name" value="DNA/RNA_pol_sf"/>
</dbReference>
<dbReference type="InterPro" id="IPR041373">
    <property type="entry name" value="RT_RNaseH"/>
</dbReference>
<gene>
    <name evidence="10" type="ORF">QYE76_015203</name>
</gene>
<feature type="region of interest" description="Disordered" evidence="7">
    <location>
        <begin position="1457"/>
        <end position="1479"/>
    </location>
</feature>
<keyword evidence="6" id="KW-0695">RNA-directed DNA polymerase</keyword>
<dbReference type="InterPro" id="IPR005162">
    <property type="entry name" value="Retrotrans_gag_dom"/>
</dbReference>
<dbReference type="InterPro" id="IPR021109">
    <property type="entry name" value="Peptidase_aspartic_dom_sf"/>
</dbReference>
<dbReference type="Pfam" id="PF03732">
    <property type="entry name" value="Retrotrans_gag"/>
    <property type="match status" value="1"/>
</dbReference>
<dbReference type="PANTHER" id="PTHR37984">
    <property type="entry name" value="PROTEIN CBG26694"/>
    <property type="match status" value="1"/>
</dbReference>
<dbReference type="Gene3D" id="2.40.70.10">
    <property type="entry name" value="Acid Proteases"/>
    <property type="match status" value="1"/>
</dbReference>
<dbReference type="GO" id="GO:0016787">
    <property type="term" value="F:hydrolase activity"/>
    <property type="evidence" value="ECO:0007669"/>
    <property type="project" value="UniProtKB-KW"/>
</dbReference>
<evidence type="ECO:0000256" key="5">
    <source>
        <dbReference type="ARBA" id="ARBA00022801"/>
    </source>
</evidence>
<accession>A0AAD8X6J8</accession>
<organism evidence="10 11">
    <name type="scientific">Lolium multiflorum</name>
    <name type="common">Italian ryegrass</name>
    <name type="synonym">Lolium perenne subsp. multiflorum</name>
    <dbReference type="NCBI Taxonomy" id="4521"/>
    <lineage>
        <taxon>Eukaryota</taxon>
        <taxon>Viridiplantae</taxon>
        <taxon>Streptophyta</taxon>
        <taxon>Embryophyta</taxon>
        <taxon>Tracheophyta</taxon>
        <taxon>Spermatophyta</taxon>
        <taxon>Magnoliopsida</taxon>
        <taxon>Liliopsida</taxon>
        <taxon>Poales</taxon>
        <taxon>Poaceae</taxon>
        <taxon>BOP clade</taxon>
        <taxon>Pooideae</taxon>
        <taxon>Poodae</taxon>
        <taxon>Poeae</taxon>
        <taxon>Poeae Chloroplast Group 2 (Poeae type)</taxon>
        <taxon>Loliodinae</taxon>
        <taxon>Loliinae</taxon>
        <taxon>Lolium</taxon>
    </lineage>
</organism>
<evidence type="ECO:0000256" key="7">
    <source>
        <dbReference type="SAM" id="MobiDB-lite"/>
    </source>
</evidence>
<evidence type="ECO:0008006" key="12">
    <source>
        <dbReference type="Google" id="ProtNLM"/>
    </source>
</evidence>
<dbReference type="EMBL" id="JAUUTY010000001">
    <property type="protein sequence ID" value="KAK1698506.1"/>
    <property type="molecule type" value="Genomic_DNA"/>
</dbReference>
<protein>
    <recommendedName>
        <fullName evidence="12">Reverse transcriptase RNase H-like domain-containing protein</fullName>
    </recommendedName>
</protein>
<dbReference type="InterPro" id="IPR050951">
    <property type="entry name" value="Retrovirus_Pol_polyprotein"/>
</dbReference>
<keyword evidence="11" id="KW-1185">Reference proteome</keyword>
<feature type="domain" description="Reverse transcriptase RNase H-like" evidence="9">
    <location>
        <begin position="1166"/>
        <end position="1253"/>
    </location>
</feature>
<evidence type="ECO:0000259" key="9">
    <source>
        <dbReference type="Pfam" id="PF17917"/>
    </source>
</evidence>
<sequence>MSSSAPQIAGEPVKYEDLPPEHKKKYDDLKAILEAELIGAFEKTRSHGIKFKGFQPEGALDGLDLSLPSDERTRALRQEVNYAVAHSLHRHAESLVNTLERVALNVVQEVTKHKYSPSGPALGTHQGEVPLYTRPPLQHTFAAPQQQGSPAYVVYKGSSYGGEITAIMRDKFGILPKKRMIGYSKPYPNDYDLIPLPPKYRLPDFTKFSGSEGTSSIEHGSKGFDFDLSKTEQIFDLLLKEKQLKLPEGHKIPTPQEMNGKPYCKWHHTFTHATNDCKVFADTRWHRSKADCYSGAVRGRRGEPLWAQTTGRRGPWPGRATLWCGGPMPFSLLFFAYLRPEDLSHREDLTKSYSRLCGAENTREKRALRRAGIRWGNSLPEGEIDAIAIVIERDIISIIIIIISIIYTAITTTAPRHRCISMNEVRKKLFTISLSGKAAHWYKLLKNGDSIDWEDIVPLFYSKFYPPSEIHKDRNRIYNFWPHDGESIAQAWGRLKSLMLKCPIHELPGNVIIDNFYARLSFQDKTLLDTSCSGSFTRNKEEFKRDLLDRIQENTEGWENDKDRESGIIYDYKCIEAFMDTDKFRNMSATYGLDSQVVANLYKAFASHYELPKKNFDKYHEPYKDKVDSSVNKCVVIETVDNVIPEAYIEKTPFPAKMKEYSVISSAVNKSEKKPKEPEEQIKIEPAVAIVKDLVTENVEDGHIIFCEDASNIVSHPNKPKQVSVPMLSVRIGDHCYYGLCDIGASVSAIPYELYTEIMHEIGSCELEDIDVVIHLANRETISPIGIVRDVEVLCGKIKYPADFLVLGSAASDHCPIIFGRPFLNTCGAIIDCKKEKILTRFAGEPYEFNFSKFTKTPYKVDLPSNDFKMEQCASIVLVPNNPLQQHLENSESEAFRKERDELEEIFLRQPILKHDLPVEDLGTTPPPKEDPVFDLKPLPDNLKYAHIDDKKIYPVIISSKLSEIEEERLLEILKKHRGAIGYTLDDLKGISPSICQHAINMEEDAKPVVEHQRRLIPKMKEVVRNEVLKLLEAGIIYPIADSRWVSPVHCVPKKGGMTVVPNDNDELIPQRIVVGYRMCIDFRKVNKRCSWMIFLSMEILLIIACETSIKFCRDVKKLTLFLIGRNATLWLMKELYWDIKFPRGIEVDRAKVEAIEKMPYPRDVKGAVLGQRVDKKLNVIHYASKTLDAAQRNYATTEKELLAVVFACDKFRPYIVDSKVTIHTDHAAIRYLMTKKDAKPRLIRWVLLLQEFDLHIIDRKGADNPVADNLSRLENIAYDPVPVNDSFPNEQLAVIKVSSRESPWICFGSRSTMSSSGTQKDSFFEDVVNPYMNKLKMHPKELLLVDGELQIKDVQGPKGEGSLEDRMEKLEQEVFNYKKMAEREVDIFHKIVSELIDGHKKETAKLWDDIFSLHDTTNKLQAQLYDVHNQNCEYENRFKRISHAASFRFPETKMSFVDGGPLPWKSDDDKDSPSSPKE</sequence>
<feature type="compositionally biased region" description="Basic and acidic residues" evidence="7">
    <location>
        <begin position="1466"/>
        <end position="1479"/>
    </location>
</feature>
<dbReference type="GO" id="GO:0003964">
    <property type="term" value="F:RNA-directed DNA polymerase activity"/>
    <property type="evidence" value="ECO:0007669"/>
    <property type="project" value="UniProtKB-KW"/>
</dbReference>
<name>A0AAD8X6J8_LOLMU</name>
<keyword evidence="4" id="KW-0255">Endonuclease</keyword>
<reference evidence="10" key="1">
    <citation type="submission" date="2023-07" db="EMBL/GenBank/DDBJ databases">
        <title>A chromosome-level genome assembly of Lolium multiflorum.</title>
        <authorList>
            <person name="Chen Y."/>
            <person name="Copetti D."/>
            <person name="Kolliker R."/>
            <person name="Studer B."/>
        </authorList>
    </citation>
    <scope>NUCLEOTIDE SEQUENCE</scope>
    <source>
        <strain evidence="10">02402/16</strain>
        <tissue evidence="10">Leaf</tissue>
    </source>
</reference>
<dbReference type="Gene3D" id="3.10.10.10">
    <property type="entry name" value="HIV Type 1 Reverse Transcriptase, subunit A, domain 1"/>
    <property type="match status" value="1"/>
</dbReference>
<keyword evidence="2" id="KW-0548">Nucleotidyltransferase</keyword>